<dbReference type="Proteomes" id="UP000215196">
    <property type="component" value="Chromosome 1"/>
</dbReference>
<reference evidence="1 2" key="1">
    <citation type="submission" date="2017-06" db="EMBL/GenBank/DDBJ databases">
        <authorList>
            <consortium name="Pathogen Informatics"/>
        </authorList>
    </citation>
    <scope>NUCLEOTIDE SEQUENCE [LARGE SCALE GENOMIC DNA]</scope>
    <source>
        <strain evidence="1 2">NCTC13490</strain>
    </source>
</reference>
<evidence type="ECO:0000313" key="2">
    <source>
        <dbReference type="Proteomes" id="UP000215196"/>
    </source>
</evidence>
<organism evidence="1 2">
    <name type="scientific">Chryseobacterium taklimakanense</name>
    <dbReference type="NCBI Taxonomy" id="536441"/>
    <lineage>
        <taxon>Bacteria</taxon>
        <taxon>Pseudomonadati</taxon>
        <taxon>Bacteroidota</taxon>
        <taxon>Flavobacteriia</taxon>
        <taxon>Flavobacteriales</taxon>
        <taxon>Weeksellaceae</taxon>
        <taxon>Chryseobacterium group</taxon>
        <taxon>Chryseobacterium</taxon>
    </lineage>
</organism>
<name>A0A239XPJ1_9FLAO</name>
<accession>A0A239XPJ1</accession>
<protein>
    <submittedName>
        <fullName evidence="1">Uncharacterized protein</fullName>
    </submittedName>
</protein>
<keyword evidence="2" id="KW-1185">Reference proteome</keyword>
<evidence type="ECO:0000313" key="1">
    <source>
        <dbReference type="EMBL" id="SNV48146.1"/>
    </source>
</evidence>
<gene>
    <name evidence="1" type="ORF">SAMEA4412677_01859</name>
</gene>
<sequence>MENPFAAIEKQLATINSKLDQVLQEGKDAQPELLTRKEYLKKRGISDTSLWREEKDGLIAPVFIGRKKYYKFPN</sequence>
<dbReference type="AlphaFoldDB" id="A0A239XPJ1"/>
<proteinExistence type="predicted"/>
<dbReference type="KEGG" id="ctak:4412677_01859"/>
<dbReference type="EMBL" id="LT906465">
    <property type="protein sequence ID" value="SNV48146.1"/>
    <property type="molecule type" value="Genomic_DNA"/>
</dbReference>
<dbReference type="RefSeq" id="WP_095072631.1">
    <property type="nucleotide sequence ID" value="NZ_LT906465.1"/>
</dbReference>